<keyword evidence="2 5" id="KW-0547">Nucleotide-binding</keyword>
<sequence length="353" mass="39355">MGWNELVTRASSRWMEGTGPHADVVLSSRIRLARNLDNLPFPQRMSEADAAKLLAAAEEGVREINLIGFPSRVELYRLADTTPLDRQVLVDKHLISPLQSREAMARAVAISADESISIMVNEEDHLRIQVLAPGLQLQEAWRVASQVDDALEQRIQYAFDERLGYLTACPTNVGTGLRASVMMHLPALVLTQQAGRLFHNLSQLGLVVRGLYGEGTEAAGHIFQISNQTSLGKAEEEVISNLEAIARTVIDTEEQARRHLHREMRLQIEDRVSRAFGLLSNARVITSEEAMRLLSDVRLGIALGVLPPIDYRKLNELMVAMQPAFLQRTEGRELNPLERDVKRAALIRSHLAS</sequence>
<feature type="binding site" evidence="5 6">
    <location>
        <begin position="209"/>
        <end position="214"/>
    </location>
    <ligand>
        <name>ATP</name>
        <dbReference type="ChEBI" id="CHEBI:30616"/>
    </ligand>
</feature>
<dbReference type="PROSITE" id="PS00112">
    <property type="entry name" value="PHOSPHAGEN_KINASE"/>
    <property type="match status" value="1"/>
</dbReference>
<dbReference type="InterPro" id="IPR000749">
    <property type="entry name" value="ATP-guanido_PTrfase"/>
</dbReference>
<dbReference type="PROSITE" id="PS51510">
    <property type="entry name" value="PHOSPHAGEN_KINASE_C"/>
    <property type="match status" value="1"/>
</dbReference>
<keyword evidence="10" id="KW-1185">Reference proteome</keyword>
<comment type="activity regulation">
    <text evidence="5">Appears to be allosterically activated by the binding of pArg-containing polypeptides to the pArg-binding pocket localized in the C-terminal domain of McsB.</text>
</comment>
<dbReference type="InterPro" id="IPR022415">
    <property type="entry name" value="ATP-guanido_PTrfase_AS"/>
</dbReference>
<dbReference type="CDD" id="cd07930">
    <property type="entry name" value="bacterial_phosphagen_kinase"/>
    <property type="match status" value="1"/>
</dbReference>
<feature type="binding site" evidence="5 6">
    <location>
        <begin position="178"/>
        <end position="182"/>
    </location>
    <ligand>
        <name>ATP</name>
        <dbReference type="ChEBI" id="CHEBI:30616"/>
    </ligand>
</feature>
<dbReference type="PANTHER" id="PTHR11547">
    <property type="entry name" value="ARGININE OR CREATINE KINASE"/>
    <property type="match status" value="1"/>
</dbReference>
<comment type="similarity">
    <text evidence="5 6 7">Belongs to the ATP:guanido phosphotransferase family.</text>
</comment>
<keyword evidence="3 5" id="KW-0418">Kinase</keyword>
<feature type="short sequence motif" description="RDXXRA motif of the pArg binding pocket involved in allosteric regulation" evidence="5">
    <location>
        <begin position="339"/>
        <end position="344"/>
    </location>
</feature>
<evidence type="ECO:0000256" key="5">
    <source>
        <dbReference type="HAMAP-Rule" id="MF_00602"/>
    </source>
</evidence>
<dbReference type="RefSeq" id="WP_209466493.1">
    <property type="nucleotide sequence ID" value="NZ_JAGGLG010000012.1"/>
</dbReference>
<dbReference type="NCBIfam" id="NF002194">
    <property type="entry name" value="PRK01059.1-4"/>
    <property type="match status" value="1"/>
</dbReference>
<dbReference type="Proteomes" id="UP001519289">
    <property type="component" value="Unassembled WGS sequence"/>
</dbReference>
<dbReference type="EMBL" id="JAGGLG010000012">
    <property type="protein sequence ID" value="MBP2018367.1"/>
    <property type="molecule type" value="Genomic_DNA"/>
</dbReference>
<reference evidence="9 10" key="1">
    <citation type="submission" date="2021-03" db="EMBL/GenBank/DDBJ databases">
        <title>Genomic Encyclopedia of Type Strains, Phase IV (KMG-IV): sequencing the most valuable type-strain genomes for metagenomic binning, comparative biology and taxonomic classification.</title>
        <authorList>
            <person name="Goeker M."/>
        </authorList>
    </citation>
    <scope>NUCLEOTIDE SEQUENCE [LARGE SCALE GENOMIC DNA]</scope>
    <source>
        <strain evidence="9 10">DSM 27138</strain>
    </source>
</reference>
<evidence type="ECO:0000256" key="4">
    <source>
        <dbReference type="ARBA" id="ARBA00022840"/>
    </source>
</evidence>
<keyword evidence="4 5" id="KW-0067">ATP-binding</keyword>
<name>A0ABS4JS52_9FIRM</name>
<protein>
    <recommendedName>
        <fullName evidence="5">Protein-arginine kinase</fullName>
        <ecNumber evidence="5">2.7.14.1</ecNumber>
    </recommendedName>
</protein>
<keyword evidence="1 5" id="KW-0808">Transferase</keyword>
<comment type="catalytic activity">
    <reaction evidence="5">
        <text>L-arginyl-[protein] + ATP = N(omega)-phospho-L-arginyl-[protein] + ADP + H(+)</text>
        <dbReference type="Rhea" id="RHEA:43384"/>
        <dbReference type="Rhea" id="RHEA-COMP:10532"/>
        <dbReference type="Rhea" id="RHEA-COMP:10533"/>
        <dbReference type="ChEBI" id="CHEBI:15378"/>
        <dbReference type="ChEBI" id="CHEBI:29965"/>
        <dbReference type="ChEBI" id="CHEBI:30616"/>
        <dbReference type="ChEBI" id="CHEBI:83226"/>
        <dbReference type="ChEBI" id="CHEBI:456216"/>
        <dbReference type="EC" id="2.7.14.1"/>
    </reaction>
</comment>
<evidence type="ECO:0000313" key="10">
    <source>
        <dbReference type="Proteomes" id="UP001519289"/>
    </source>
</evidence>
<evidence type="ECO:0000256" key="1">
    <source>
        <dbReference type="ARBA" id="ARBA00022679"/>
    </source>
</evidence>
<dbReference type="InterPro" id="IPR023660">
    <property type="entry name" value="Arg_Kinase"/>
</dbReference>
<dbReference type="Gene3D" id="3.30.590.10">
    <property type="entry name" value="Glutamine synthetase/guanido kinase, catalytic domain"/>
    <property type="match status" value="1"/>
</dbReference>
<dbReference type="EC" id="2.7.14.1" evidence="5"/>
<dbReference type="Pfam" id="PF00217">
    <property type="entry name" value="ATP-gua_Ptrans"/>
    <property type="match status" value="1"/>
</dbReference>
<dbReference type="SUPFAM" id="SSF55931">
    <property type="entry name" value="Glutamine synthetase/guanido kinase"/>
    <property type="match status" value="1"/>
</dbReference>
<accession>A0ABS4JS52</accession>
<organism evidence="9 10">
    <name type="scientific">Symbiobacterium terraclitae</name>
    <dbReference type="NCBI Taxonomy" id="557451"/>
    <lineage>
        <taxon>Bacteria</taxon>
        <taxon>Bacillati</taxon>
        <taxon>Bacillota</taxon>
        <taxon>Clostridia</taxon>
        <taxon>Eubacteriales</taxon>
        <taxon>Symbiobacteriaceae</taxon>
        <taxon>Symbiobacterium</taxon>
    </lineage>
</organism>
<dbReference type="GO" id="GO:1990424">
    <property type="term" value="F:protein arginine kinase activity"/>
    <property type="evidence" value="ECO:0007669"/>
    <property type="project" value="UniProtKB-EC"/>
</dbReference>
<dbReference type="PANTHER" id="PTHR11547:SF38">
    <property type="entry name" value="ARGININE KINASE 1-RELATED"/>
    <property type="match status" value="1"/>
</dbReference>
<keyword evidence="5" id="KW-0021">Allosteric enzyme</keyword>
<feature type="binding site" evidence="5 6">
    <location>
        <position position="93"/>
    </location>
    <ligand>
        <name>ATP</name>
        <dbReference type="ChEBI" id="CHEBI:30616"/>
    </ligand>
</feature>
<dbReference type="InterPro" id="IPR022414">
    <property type="entry name" value="ATP-guanido_PTrfase_cat"/>
</dbReference>
<comment type="function">
    <text evidence="5">Catalyzes the specific phosphorylation of arginine residues in proteins.</text>
</comment>
<evidence type="ECO:0000256" key="6">
    <source>
        <dbReference type="PROSITE-ProRule" id="PRU00843"/>
    </source>
</evidence>
<dbReference type="InterPro" id="IPR014746">
    <property type="entry name" value="Gln_synth/guanido_kin_cat_dom"/>
</dbReference>
<feature type="binding site" evidence="5 6">
    <location>
        <position position="127"/>
    </location>
    <ligand>
        <name>ATP</name>
        <dbReference type="ChEBI" id="CHEBI:30616"/>
    </ligand>
</feature>
<evidence type="ECO:0000256" key="7">
    <source>
        <dbReference type="RuleBase" id="RU000505"/>
    </source>
</evidence>
<comment type="caution">
    <text evidence="9">The sequence shown here is derived from an EMBL/GenBank/DDBJ whole genome shotgun (WGS) entry which is preliminary data.</text>
</comment>
<dbReference type="HAMAP" id="MF_00602">
    <property type="entry name" value="Prot_Arg_kinase"/>
    <property type="match status" value="1"/>
</dbReference>
<evidence type="ECO:0000313" key="9">
    <source>
        <dbReference type="EMBL" id="MBP2018367.1"/>
    </source>
</evidence>
<feature type="domain" description="Phosphagen kinase C-terminal" evidence="8">
    <location>
        <begin position="24"/>
        <end position="256"/>
    </location>
</feature>
<evidence type="ECO:0000259" key="8">
    <source>
        <dbReference type="PROSITE" id="PS51510"/>
    </source>
</evidence>
<gene>
    <name evidence="5" type="primary">mcsB</name>
    <name evidence="9" type="ORF">J2Z79_001775</name>
</gene>
<feature type="binding site" evidence="5 6">
    <location>
        <begin position="27"/>
        <end position="31"/>
    </location>
    <ligand>
        <name>ATP</name>
        <dbReference type="ChEBI" id="CHEBI:30616"/>
    </ligand>
</feature>
<proteinExistence type="inferred from homology"/>
<evidence type="ECO:0000256" key="3">
    <source>
        <dbReference type="ARBA" id="ARBA00022777"/>
    </source>
</evidence>
<evidence type="ECO:0000256" key="2">
    <source>
        <dbReference type="ARBA" id="ARBA00022741"/>
    </source>
</evidence>